<protein>
    <submittedName>
        <fullName evidence="4">Ankyrin repeat</fullName>
    </submittedName>
</protein>
<proteinExistence type="predicted"/>
<evidence type="ECO:0000256" key="3">
    <source>
        <dbReference type="PROSITE-ProRule" id="PRU00023"/>
    </source>
</evidence>
<feature type="repeat" description="ANK" evidence="3">
    <location>
        <begin position="495"/>
        <end position="527"/>
    </location>
</feature>
<keyword evidence="1" id="KW-0677">Repeat</keyword>
<dbReference type="PANTHER" id="PTHR24198">
    <property type="entry name" value="ANKYRIN REPEAT AND PROTEIN KINASE DOMAIN-CONTAINING PROTEIN"/>
    <property type="match status" value="1"/>
</dbReference>
<dbReference type="EMBL" id="LT629690">
    <property type="protein sequence ID" value="SDE90112.1"/>
    <property type="molecule type" value="Genomic_DNA"/>
</dbReference>
<reference evidence="4 5" key="1">
    <citation type="submission" date="2016-10" db="EMBL/GenBank/DDBJ databases">
        <authorList>
            <person name="de Groot N.N."/>
        </authorList>
    </citation>
    <scope>NUCLEOTIDE SEQUENCE [LARGE SCALE GENOMIC DNA]</scope>
    <source>
        <strain evidence="4 5">GAS232</strain>
    </source>
</reference>
<evidence type="ECO:0000256" key="2">
    <source>
        <dbReference type="ARBA" id="ARBA00023043"/>
    </source>
</evidence>
<dbReference type="PANTHER" id="PTHR24198:SF165">
    <property type="entry name" value="ANKYRIN REPEAT-CONTAINING PROTEIN-RELATED"/>
    <property type="match status" value="1"/>
</dbReference>
<keyword evidence="5" id="KW-1185">Reference proteome</keyword>
<evidence type="ECO:0000256" key="1">
    <source>
        <dbReference type="ARBA" id="ARBA00022737"/>
    </source>
</evidence>
<dbReference type="Proteomes" id="UP000182427">
    <property type="component" value="Chromosome I"/>
</dbReference>
<evidence type="ECO:0000313" key="5">
    <source>
        <dbReference type="Proteomes" id="UP000182427"/>
    </source>
</evidence>
<name>A0A1G7GPR1_9BACT</name>
<dbReference type="PROSITE" id="PS50297">
    <property type="entry name" value="ANK_REP_REGION"/>
    <property type="match status" value="1"/>
</dbReference>
<organism evidence="4 5">
    <name type="scientific">Terriglobus roseus</name>
    <dbReference type="NCBI Taxonomy" id="392734"/>
    <lineage>
        <taxon>Bacteria</taxon>
        <taxon>Pseudomonadati</taxon>
        <taxon>Acidobacteriota</taxon>
        <taxon>Terriglobia</taxon>
        <taxon>Terriglobales</taxon>
        <taxon>Acidobacteriaceae</taxon>
        <taxon>Terriglobus</taxon>
    </lineage>
</organism>
<dbReference type="AlphaFoldDB" id="A0A1G7GPR1"/>
<dbReference type="Gene3D" id="1.25.40.20">
    <property type="entry name" value="Ankyrin repeat-containing domain"/>
    <property type="match status" value="2"/>
</dbReference>
<keyword evidence="2 3" id="KW-0040">ANK repeat</keyword>
<dbReference type="InterPro" id="IPR002110">
    <property type="entry name" value="Ankyrin_rpt"/>
</dbReference>
<feature type="repeat" description="ANK" evidence="3">
    <location>
        <begin position="396"/>
        <end position="428"/>
    </location>
</feature>
<dbReference type="SUPFAM" id="SSF48403">
    <property type="entry name" value="Ankyrin repeat"/>
    <property type="match status" value="1"/>
</dbReference>
<accession>A0A1G7GPR1</accession>
<gene>
    <name evidence="4" type="ORF">SAMN05444167_0761</name>
</gene>
<dbReference type="InterPro" id="IPR036770">
    <property type="entry name" value="Ankyrin_rpt-contain_sf"/>
</dbReference>
<evidence type="ECO:0000313" key="4">
    <source>
        <dbReference type="EMBL" id="SDE90112.1"/>
    </source>
</evidence>
<sequence>MGLPDAYTNLAYCLRKVNPEQSVRLFRACGWVQDNYFGYNGEGARRAEFEIAYAEERWDFYVERAREYASAVQRQGNASSAATWRTAVAEGLNKSNKPAEAIREVRRALFEVHPESWAHRSAQVQLAKARLLERDYAIALGEGRNVMALARRLSDVLLLRDAAAVVRETGEALSDLGIVSEAEAELEAIRRLRNLPNGWDPALDVLPGEPGWDEHLSKLLIEAAGASKEAPQRLDAALVQAAELGLATAIKILAKQGASLTARDEKGNTVLEIAAKKGHSAAVAALLASGLLPSSDGSGWVPAIVGAIGAGHDEIAAQLIDGLESPGDERLRNWLLRTTSISGLRTASAILRKVSSINATNNAGLHPFVNAAREGNLPLVKLLFDHVPHVDVTEPDGETALIAAAKVGSVPVVEFLLEKGAKIDTIDDEDRTPVLAAIEGGHTMTAFELIQRQSPGELHSDRVRRAVVDAAARGRLDLVRLLESIGAPLSGQDGRGWTPIVAAARAAAESVLRFLLEAKVDANESDSDGETPFLAAAAYGHLGTLELLRSVATIDVHDRRGRTAISLAVENGHLAAVRLLKSFELAADLKDPSIQSALRTAAEKGDNEVLLEVLQDASPEDMSAIFPDRLDNVLVGGGVDANAIRSLVDDFAAEKDRENRLPSRNPTTLSEPAAQAQICTVGLATNASFGRLPLMQASHELTTVFRDWQKKATFSNVGEFDVESLRWAALPFLPGWRLALLSHKNGVAVPFVVKQQDVRLARAKNDWLYDLKDETTAEQSPEILKAYCLFFFAVVVGARGAFRFVDRVEQLPWKPSAGQSDRDRVKRHLEVLRYVGKASDGRHELRGTVLFKNALFSTSVMIGEDWIQELTNEELLEEDLPVYEGRSWDLLVNE</sequence>
<dbReference type="Pfam" id="PF12796">
    <property type="entry name" value="Ank_2"/>
    <property type="match status" value="2"/>
</dbReference>
<dbReference type="SMART" id="SM00248">
    <property type="entry name" value="ANK"/>
    <property type="match status" value="9"/>
</dbReference>
<dbReference type="PROSITE" id="PS50088">
    <property type="entry name" value="ANK_REPEAT"/>
    <property type="match status" value="2"/>
</dbReference>